<feature type="region of interest" description="Disordered" evidence="2">
    <location>
        <begin position="96"/>
        <end position="125"/>
    </location>
</feature>
<feature type="domain" description="SWIM-type" evidence="3">
    <location>
        <begin position="52"/>
        <end position="88"/>
    </location>
</feature>
<keyword evidence="1" id="KW-0863">Zinc-finger</keyword>
<reference evidence="4 5" key="1">
    <citation type="submission" date="2020-03" db="EMBL/GenBank/DDBJ databases">
        <title>Whole genome shotgun sequence of Phytohabitans flavus NBRC 107702.</title>
        <authorList>
            <person name="Komaki H."/>
            <person name="Tamura T."/>
        </authorList>
    </citation>
    <scope>NUCLEOTIDE SEQUENCE [LARGE SCALE GENOMIC DNA]</scope>
    <source>
        <strain evidence="4 5">NBRC 107702</strain>
    </source>
</reference>
<feature type="compositionally biased region" description="Low complexity" evidence="2">
    <location>
        <begin position="96"/>
        <end position="108"/>
    </location>
</feature>
<dbReference type="InterPro" id="IPR007527">
    <property type="entry name" value="Znf_SWIM"/>
</dbReference>
<evidence type="ECO:0000256" key="2">
    <source>
        <dbReference type="SAM" id="MobiDB-lite"/>
    </source>
</evidence>
<evidence type="ECO:0000313" key="5">
    <source>
        <dbReference type="Proteomes" id="UP000502508"/>
    </source>
</evidence>
<name>A0A6F8XRT4_9ACTN</name>
<protein>
    <recommendedName>
        <fullName evidence="3">SWIM-type domain-containing protein</fullName>
    </recommendedName>
</protein>
<accession>A0A6F8XRT4</accession>
<dbReference type="Pfam" id="PF04434">
    <property type="entry name" value="SWIM"/>
    <property type="match status" value="1"/>
</dbReference>
<dbReference type="PROSITE" id="PS50966">
    <property type="entry name" value="ZF_SWIM"/>
    <property type="match status" value="1"/>
</dbReference>
<evidence type="ECO:0000256" key="1">
    <source>
        <dbReference type="PROSITE-ProRule" id="PRU00325"/>
    </source>
</evidence>
<dbReference type="AlphaFoldDB" id="A0A6F8XRT4"/>
<dbReference type="Proteomes" id="UP000502508">
    <property type="component" value="Chromosome"/>
</dbReference>
<gene>
    <name evidence="4" type="ORF">Pflav_029400</name>
</gene>
<dbReference type="RefSeq" id="WP_173036553.1">
    <property type="nucleotide sequence ID" value="NZ_AP022870.1"/>
</dbReference>
<dbReference type="EMBL" id="AP022870">
    <property type="protein sequence ID" value="BCB76530.1"/>
    <property type="molecule type" value="Genomic_DNA"/>
</dbReference>
<dbReference type="GO" id="GO:0008270">
    <property type="term" value="F:zinc ion binding"/>
    <property type="evidence" value="ECO:0007669"/>
    <property type="project" value="UniProtKB-KW"/>
</dbReference>
<keyword evidence="5" id="KW-1185">Reference proteome</keyword>
<proteinExistence type="predicted"/>
<organism evidence="4 5">
    <name type="scientific">Phytohabitans flavus</name>
    <dbReference type="NCBI Taxonomy" id="1076124"/>
    <lineage>
        <taxon>Bacteria</taxon>
        <taxon>Bacillati</taxon>
        <taxon>Actinomycetota</taxon>
        <taxon>Actinomycetes</taxon>
        <taxon>Micromonosporales</taxon>
        <taxon>Micromonosporaceae</taxon>
    </lineage>
</organism>
<evidence type="ECO:0000313" key="4">
    <source>
        <dbReference type="EMBL" id="BCB76530.1"/>
    </source>
</evidence>
<keyword evidence="1" id="KW-0862">Zinc</keyword>
<dbReference type="KEGG" id="pfla:Pflav_029400"/>
<evidence type="ECO:0000259" key="3">
    <source>
        <dbReference type="PROSITE" id="PS50966"/>
    </source>
</evidence>
<reference evidence="4 5" key="2">
    <citation type="submission" date="2020-03" db="EMBL/GenBank/DDBJ databases">
        <authorList>
            <person name="Ichikawa N."/>
            <person name="Kimura A."/>
            <person name="Kitahashi Y."/>
            <person name="Uohara A."/>
        </authorList>
    </citation>
    <scope>NUCLEOTIDE SEQUENCE [LARGE SCALE GENOMIC DNA]</scope>
    <source>
        <strain evidence="4 5">NBRC 107702</strain>
    </source>
</reference>
<keyword evidence="1" id="KW-0479">Metal-binding</keyword>
<sequence>MAVRIDVEAFRESLPPAVAQAAERLREDGGLGELDPVDGGVRASSLTPDGVVRTWVGIVDGDFTGRCTCPDAGEDLCAHAAALVVAAVAEGIHLSADATPPTTRTAPSSRRRYGGSRPSNWPTWW</sequence>